<dbReference type="FunFam" id="1.20.1250.20:FF:000058">
    <property type="entry name" value="ascorbate transporter, chloroplastic isoform X1"/>
    <property type="match status" value="1"/>
</dbReference>
<evidence type="ECO:0000313" key="12">
    <source>
        <dbReference type="EMBL" id="KAK9843081.1"/>
    </source>
</evidence>
<feature type="transmembrane region" description="Helical" evidence="10">
    <location>
        <begin position="377"/>
        <end position="398"/>
    </location>
</feature>
<evidence type="ECO:0000256" key="8">
    <source>
        <dbReference type="ARBA" id="ARBA00023136"/>
    </source>
</evidence>
<keyword evidence="6" id="KW-0809">Transit peptide</keyword>
<evidence type="ECO:0000256" key="9">
    <source>
        <dbReference type="ARBA" id="ARBA00024362"/>
    </source>
</evidence>
<proteinExistence type="inferred from homology"/>
<feature type="transmembrane region" description="Helical" evidence="10">
    <location>
        <begin position="311"/>
        <end position="330"/>
    </location>
</feature>
<keyword evidence="5 10" id="KW-0812">Transmembrane</keyword>
<evidence type="ECO:0000256" key="4">
    <source>
        <dbReference type="ARBA" id="ARBA00022640"/>
    </source>
</evidence>
<dbReference type="InterPro" id="IPR050382">
    <property type="entry name" value="MFS_Na/Anion_cotransporter"/>
</dbReference>
<name>A0AAW1SB70_9CHLO</name>
<feature type="transmembrane region" description="Helical" evidence="10">
    <location>
        <begin position="197"/>
        <end position="217"/>
    </location>
</feature>
<dbReference type="PANTHER" id="PTHR11662:SF446">
    <property type="entry name" value="SODIUM-DEPENDENT PHOSPHATE TRANSPORT PROTEIN 1, CHLOROPLASTIC"/>
    <property type="match status" value="1"/>
</dbReference>
<evidence type="ECO:0000259" key="11">
    <source>
        <dbReference type="PROSITE" id="PS50850"/>
    </source>
</evidence>
<feature type="transmembrane region" description="Helical" evidence="10">
    <location>
        <begin position="157"/>
        <end position="177"/>
    </location>
</feature>
<keyword evidence="4" id="KW-0934">Plastid</keyword>
<feature type="domain" description="Major facilitator superfamily (MFS) profile" evidence="11">
    <location>
        <begin position="159"/>
        <end position="566"/>
    </location>
</feature>
<evidence type="ECO:0000256" key="3">
    <source>
        <dbReference type="ARBA" id="ARBA00022528"/>
    </source>
</evidence>
<keyword evidence="8 10" id="KW-0472">Membrane</keyword>
<comment type="caution">
    <text evidence="12">The sequence shown here is derived from an EMBL/GenBank/DDBJ whole genome shotgun (WGS) entry which is preliminary data.</text>
</comment>
<reference evidence="12 13" key="1">
    <citation type="journal article" date="2024" name="Nat. Commun.">
        <title>Phylogenomics reveals the evolutionary origins of lichenization in chlorophyte algae.</title>
        <authorList>
            <person name="Puginier C."/>
            <person name="Libourel C."/>
            <person name="Otte J."/>
            <person name="Skaloud P."/>
            <person name="Haon M."/>
            <person name="Grisel S."/>
            <person name="Petersen M."/>
            <person name="Berrin J.G."/>
            <person name="Delaux P.M."/>
            <person name="Dal Grande F."/>
            <person name="Keller J."/>
        </authorList>
    </citation>
    <scope>NUCLEOTIDE SEQUENCE [LARGE SCALE GENOMIC DNA]</scope>
    <source>
        <strain evidence="12 13">SAG 2145</strain>
    </source>
</reference>
<feature type="transmembrane region" description="Helical" evidence="10">
    <location>
        <begin position="250"/>
        <end position="273"/>
    </location>
</feature>
<feature type="transmembrane region" description="Helical" evidence="10">
    <location>
        <begin position="508"/>
        <end position="532"/>
    </location>
</feature>
<dbReference type="Proteomes" id="UP001438707">
    <property type="component" value="Unassembled WGS sequence"/>
</dbReference>
<comment type="similarity">
    <text evidence="9">Belongs to the major facilitator superfamily. Sodium/anion cotransporter (TC 2.A.1.14) family.</text>
</comment>
<dbReference type="CDD" id="cd17380">
    <property type="entry name" value="MFS_SLC17A9_like"/>
    <property type="match status" value="1"/>
</dbReference>
<evidence type="ECO:0000256" key="1">
    <source>
        <dbReference type="ARBA" id="ARBA00004141"/>
    </source>
</evidence>
<feature type="transmembrane region" description="Helical" evidence="10">
    <location>
        <begin position="285"/>
        <end position="305"/>
    </location>
</feature>
<evidence type="ECO:0000256" key="10">
    <source>
        <dbReference type="SAM" id="Phobius"/>
    </source>
</evidence>
<dbReference type="PANTHER" id="PTHR11662">
    <property type="entry name" value="SOLUTE CARRIER FAMILY 17"/>
    <property type="match status" value="1"/>
</dbReference>
<evidence type="ECO:0000313" key="13">
    <source>
        <dbReference type="Proteomes" id="UP001438707"/>
    </source>
</evidence>
<keyword evidence="7 10" id="KW-1133">Transmembrane helix</keyword>
<dbReference type="InterPro" id="IPR011701">
    <property type="entry name" value="MFS"/>
</dbReference>
<evidence type="ECO:0000256" key="5">
    <source>
        <dbReference type="ARBA" id="ARBA00022692"/>
    </source>
</evidence>
<dbReference type="EMBL" id="JALJOS010000002">
    <property type="protein sequence ID" value="KAK9843081.1"/>
    <property type="molecule type" value="Genomic_DNA"/>
</dbReference>
<dbReference type="Pfam" id="PF07690">
    <property type="entry name" value="MFS_1"/>
    <property type="match status" value="1"/>
</dbReference>
<protein>
    <recommendedName>
        <fullName evidence="11">Major facilitator superfamily (MFS) profile domain-containing protein</fullName>
    </recommendedName>
</protein>
<feature type="transmembrane region" description="Helical" evidence="10">
    <location>
        <begin position="544"/>
        <end position="565"/>
    </location>
</feature>
<dbReference type="PROSITE" id="PS50850">
    <property type="entry name" value="MFS"/>
    <property type="match status" value="1"/>
</dbReference>
<dbReference type="AlphaFoldDB" id="A0AAW1SB70"/>
<dbReference type="SUPFAM" id="SSF103473">
    <property type="entry name" value="MFS general substrate transporter"/>
    <property type="match status" value="1"/>
</dbReference>
<dbReference type="GO" id="GO:0005315">
    <property type="term" value="F:phosphate transmembrane transporter activity"/>
    <property type="evidence" value="ECO:0007669"/>
    <property type="project" value="UniProtKB-ARBA"/>
</dbReference>
<dbReference type="GO" id="GO:0042170">
    <property type="term" value="C:plastid membrane"/>
    <property type="evidence" value="ECO:0007669"/>
    <property type="project" value="UniProtKB-ARBA"/>
</dbReference>
<dbReference type="InterPro" id="IPR020846">
    <property type="entry name" value="MFS_dom"/>
</dbReference>
<sequence>MHICTAHPQNSICALPLQHVQQVSCRLRTGSVNLRHRHECGATSRSTTARRSQRTSDCRRHCSCCGSSPFVTPHCQAKHIKASKSLKARAALPARLRQAQQRYGSCPPRGHLAILAAGRDAGLSADAHQEDAAPVPLSPSDVVEGAKKGKFVWARRWTIIGLCFLAFALCNMDRVNMSIAILPMSESFHWDSGTVGVVQSSFFWGYLLTQVLGGVWADRLGGKLVLGFGVAWWSLATALTPLAASLGLPALLFARACMGIGEGVAMPAMNNLLSRWVPVQERSRSLSLVYSGMYTGSMAGLAASPQMVKSLGWPSVFYIFGSLGLVWSVFWQRSASSSPHDDEFMTEKERKYVTENTVSKGSVGRIPWKKILSKRPVWALILSHFCHNWGTFILLTWMPSYYHQVLGMDLMRSGFLSVLPWLTMAISANVAGWAADTMVAKGMSITKVRKIMQTIGFMGPAVFLTQLGNVHTPGAAVACMMASQGLDACSQSGLYSNHQDIGPRYSGVLLGLSNTAGVLAGVIGTAATGYILKNGTWDDVWRSAVILYVIGTVIWNSFATGEQVIE</sequence>
<evidence type="ECO:0000256" key="6">
    <source>
        <dbReference type="ARBA" id="ARBA00022946"/>
    </source>
</evidence>
<feature type="transmembrane region" description="Helical" evidence="10">
    <location>
        <begin position="224"/>
        <end position="244"/>
    </location>
</feature>
<keyword evidence="3" id="KW-0150">Chloroplast</keyword>
<dbReference type="FunFam" id="1.20.1250.20:FF:000086">
    <property type="entry name" value="ascorbate transporter, chloroplastic isoform X2"/>
    <property type="match status" value="1"/>
</dbReference>
<accession>A0AAW1SB70</accession>
<dbReference type="GO" id="GO:0009507">
    <property type="term" value="C:chloroplast"/>
    <property type="evidence" value="ECO:0007669"/>
    <property type="project" value="UniProtKB-SubCell"/>
</dbReference>
<feature type="transmembrane region" description="Helical" evidence="10">
    <location>
        <begin position="418"/>
        <end position="440"/>
    </location>
</feature>
<evidence type="ECO:0000256" key="2">
    <source>
        <dbReference type="ARBA" id="ARBA00004229"/>
    </source>
</evidence>
<gene>
    <name evidence="12" type="ORF">WJX74_006724</name>
</gene>
<keyword evidence="13" id="KW-1185">Reference proteome</keyword>
<dbReference type="InterPro" id="IPR044777">
    <property type="entry name" value="SLC17A9-like"/>
</dbReference>
<organism evidence="12 13">
    <name type="scientific">Apatococcus lobatus</name>
    <dbReference type="NCBI Taxonomy" id="904363"/>
    <lineage>
        <taxon>Eukaryota</taxon>
        <taxon>Viridiplantae</taxon>
        <taxon>Chlorophyta</taxon>
        <taxon>core chlorophytes</taxon>
        <taxon>Trebouxiophyceae</taxon>
        <taxon>Chlorellales</taxon>
        <taxon>Chlorellaceae</taxon>
        <taxon>Apatococcus</taxon>
    </lineage>
</organism>
<evidence type="ECO:0000256" key="7">
    <source>
        <dbReference type="ARBA" id="ARBA00022989"/>
    </source>
</evidence>
<dbReference type="InterPro" id="IPR036259">
    <property type="entry name" value="MFS_trans_sf"/>
</dbReference>
<dbReference type="Gene3D" id="1.20.1250.20">
    <property type="entry name" value="MFS general substrate transporter like domains"/>
    <property type="match status" value="2"/>
</dbReference>
<comment type="subcellular location">
    <subcellularLocation>
        <location evidence="1">Membrane</location>
        <topology evidence="1">Multi-pass membrane protein</topology>
    </subcellularLocation>
    <subcellularLocation>
        <location evidence="2">Plastid</location>
        <location evidence="2">Chloroplast</location>
    </subcellularLocation>
</comment>